<evidence type="ECO:0000313" key="1">
    <source>
        <dbReference type="EMBL" id="OTF84022.1"/>
    </source>
</evidence>
<reference evidence="1 2" key="1">
    <citation type="submission" date="2017-03" db="EMBL/GenBank/DDBJ databases">
        <title>Genome Survey of Euroglyphus maynei.</title>
        <authorList>
            <person name="Arlian L.G."/>
            <person name="Morgan M.S."/>
            <person name="Rider S.D."/>
        </authorList>
    </citation>
    <scope>NUCLEOTIDE SEQUENCE [LARGE SCALE GENOMIC DNA]</scope>
    <source>
        <strain evidence="1">Arlian Lab</strain>
        <tissue evidence="1">Whole body</tissue>
    </source>
</reference>
<evidence type="ECO:0000313" key="2">
    <source>
        <dbReference type="Proteomes" id="UP000194236"/>
    </source>
</evidence>
<protein>
    <submittedName>
        <fullName evidence="1">Uncharacterized protein</fullName>
    </submittedName>
</protein>
<keyword evidence="2" id="KW-1185">Reference proteome</keyword>
<comment type="caution">
    <text evidence="1">The sequence shown here is derived from an EMBL/GenBank/DDBJ whole genome shotgun (WGS) entry which is preliminary data.</text>
</comment>
<dbReference type="AlphaFoldDB" id="A0A1Y3BTB1"/>
<name>A0A1Y3BTB1_EURMA</name>
<proteinExistence type="predicted"/>
<organism evidence="1 2">
    <name type="scientific">Euroglyphus maynei</name>
    <name type="common">Mayne's house dust mite</name>
    <dbReference type="NCBI Taxonomy" id="6958"/>
    <lineage>
        <taxon>Eukaryota</taxon>
        <taxon>Metazoa</taxon>
        <taxon>Ecdysozoa</taxon>
        <taxon>Arthropoda</taxon>
        <taxon>Chelicerata</taxon>
        <taxon>Arachnida</taxon>
        <taxon>Acari</taxon>
        <taxon>Acariformes</taxon>
        <taxon>Sarcoptiformes</taxon>
        <taxon>Astigmata</taxon>
        <taxon>Psoroptidia</taxon>
        <taxon>Analgoidea</taxon>
        <taxon>Pyroglyphidae</taxon>
        <taxon>Pyroglyphinae</taxon>
        <taxon>Euroglyphus</taxon>
    </lineage>
</organism>
<accession>A0A1Y3BTB1</accession>
<sequence>MIIFHCYCHLVIGVNRNSSKAIHQSTLANIVIGKNIAPPAIPETITSNQQFINDDEPFIYHHQNNNVQHVQCNYL</sequence>
<dbReference type="EMBL" id="MUJZ01001116">
    <property type="protein sequence ID" value="OTF84022.1"/>
    <property type="molecule type" value="Genomic_DNA"/>
</dbReference>
<gene>
    <name evidence="1" type="ORF">BLA29_014315</name>
</gene>
<dbReference type="Proteomes" id="UP000194236">
    <property type="component" value="Unassembled WGS sequence"/>
</dbReference>
<dbReference type="OrthoDB" id="10504129at2759"/>